<dbReference type="Pfam" id="PF00173">
    <property type="entry name" value="Cyt-b5"/>
    <property type="match status" value="1"/>
</dbReference>
<dbReference type="Pfam" id="PF04137">
    <property type="entry name" value="ERO1"/>
    <property type="match status" value="1"/>
</dbReference>
<evidence type="ECO:0000256" key="6">
    <source>
        <dbReference type="ARBA" id="ARBA00022630"/>
    </source>
</evidence>
<dbReference type="GO" id="GO:0034975">
    <property type="term" value="P:protein folding in endoplasmic reticulum"/>
    <property type="evidence" value="ECO:0007669"/>
    <property type="project" value="InterPro"/>
</dbReference>
<keyword evidence="4" id="KW-0813">Transport</keyword>
<keyword evidence="7" id="KW-0479">Metal-binding</keyword>
<evidence type="ECO:0000256" key="10">
    <source>
        <dbReference type="ARBA" id="ARBA00022827"/>
    </source>
</evidence>
<keyword evidence="12 19" id="KW-0560">Oxidoreductase</keyword>
<keyword evidence="16" id="KW-0325">Glycoprotein</keyword>
<dbReference type="GO" id="GO:0008177">
    <property type="term" value="F:succinate dehydrogenase (quinone) activity"/>
    <property type="evidence" value="ECO:0007669"/>
    <property type="project" value="UniProtKB-EC"/>
</dbReference>
<dbReference type="InterPro" id="IPR007266">
    <property type="entry name" value="Ero1"/>
</dbReference>
<dbReference type="InterPro" id="IPR036188">
    <property type="entry name" value="FAD/NAD-bd_sf"/>
</dbReference>
<evidence type="ECO:0000256" key="1">
    <source>
        <dbReference type="ARBA" id="ARBA00001974"/>
    </source>
</evidence>
<evidence type="ECO:0000256" key="5">
    <source>
        <dbReference type="ARBA" id="ARBA00022617"/>
    </source>
</evidence>
<comment type="subcellular location">
    <subcellularLocation>
        <location evidence="2">Endoplasmic reticulum membrane</location>
        <topology evidence="2">Peripheral membrane protein</topology>
        <orientation evidence="2">Lumenal side</orientation>
    </subcellularLocation>
</comment>
<sequence>MEIQVPPMCYEERVLYRLLSGLHTSTTLSIAKNYYPPSKKKGRANWEPNPQYFIDKFADSPEHLRNLHFSYVVLLRALKKASPVLYNYEIKTGDILDDEMATILMRRLLDSMILKSCQNVFTAFDENLMFKEQVNAITLQENFKGVFHNVSSILDCVQCQQCKLHGKMAMLGYGTALKILFLPDDMLATSLSRNEIVAFFNTIAKMSESVREVRELTNMYWSTHTKLEKSDAAVSSGSDTKLLSTGIDGIDVLDAAVGAVSSLANQGLIDESTETNLIQQAFQRNPELMVLSKHYGSNLSKFLNFLPNIDSQISTTGMTANDEPDAIVIGTGLAGLSATLNILDRGGRVVLIEKERRLGGNSNKASSGINACCPQNSTYGDYLESFKEDTIRSAGKSSKPHLIETLVENSEAAVQWLKDRVGVDLSVLAQLGGHGHKRTHRPNQGMVGAEIIYNIQRAVKTYEKSGMVKIMVDTRVTQLKRNDSGDVVGVEGVKMTKDGKNETISLTSPNVVLATGGFASDRSSGSYLDRYRPELMRMPATAGEFSTGDGITLGTSAGAGIVDMDKVQVHPTGWVDPKDPSNPGKILAGELMRGVGGILMNHEGERFCNELGTRAYVVDKMFGHDPQYAKTKTWNVDTEIPTFSLVLSASAAEEAQKHVDHYLNKGLLTRIEGLDALANWMKLPVATVKAYLLEYQRDAKKGKDAWGKVTFNGVPQKDLSSGVFYAGTVTPVLHYCMGGLTIDKDGNVLNESKEIIPGLHAAGEVSGGVHGDNRLGGNSLLECTVFGTIVGKKIPIKPRNSNQSNNLQQGGGAADKPAELRNISIDELQQHNTEDDCWVQIHGLVYDLTDFVEEHPAGPESITELAGKDGTEEFQAVHGENILEDFDPIGTFVPV</sequence>
<dbReference type="PANTHER" id="PTHR43400:SF1">
    <property type="entry name" value="FUMARATE REDUCTASE"/>
    <property type="match status" value="1"/>
</dbReference>
<name>A0AAD9DF15_9STRA</name>
<evidence type="ECO:0000313" key="19">
    <source>
        <dbReference type="EMBL" id="KAK1743293.1"/>
    </source>
</evidence>
<keyword evidence="20" id="KW-1185">Reference proteome</keyword>
<dbReference type="InterPro" id="IPR027477">
    <property type="entry name" value="Succ_DH/fumarate_Rdtase_cat_sf"/>
</dbReference>
<keyword evidence="15" id="KW-1015">Disulfide bond</keyword>
<dbReference type="Pfam" id="PF00890">
    <property type="entry name" value="FAD_binding_2"/>
    <property type="match status" value="1"/>
</dbReference>
<dbReference type="InterPro" id="IPR010960">
    <property type="entry name" value="Flavocytochrome_c"/>
</dbReference>
<dbReference type="PANTHER" id="PTHR43400">
    <property type="entry name" value="FUMARATE REDUCTASE"/>
    <property type="match status" value="1"/>
</dbReference>
<evidence type="ECO:0000259" key="18">
    <source>
        <dbReference type="PROSITE" id="PS50255"/>
    </source>
</evidence>
<keyword evidence="5" id="KW-0349">Heme</keyword>
<keyword evidence="8" id="KW-0732">Signal</keyword>
<evidence type="ECO:0000256" key="16">
    <source>
        <dbReference type="ARBA" id="ARBA00023180"/>
    </source>
</evidence>
<comment type="similarity">
    <text evidence="3">Belongs to the EROs family.</text>
</comment>
<evidence type="ECO:0000256" key="17">
    <source>
        <dbReference type="ARBA" id="ARBA00023284"/>
    </source>
</evidence>
<proteinExistence type="inferred from homology"/>
<dbReference type="SUPFAM" id="SSF110019">
    <property type="entry name" value="ERO1-like"/>
    <property type="match status" value="1"/>
</dbReference>
<dbReference type="InterPro" id="IPR001199">
    <property type="entry name" value="Cyt_B5-like_heme/steroid-bd"/>
</dbReference>
<keyword evidence="10" id="KW-0274">FAD</keyword>
<keyword evidence="6" id="KW-0285">Flavoprotein</keyword>
<evidence type="ECO:0000256" key="7">
    <source>
        <dbReference type="ARBA" id="ARBA00022723"/>
    </source>
</evidence>
<dbReference type="EC" id="1.3.5.1" evidence="19"/>
<evidence type="ECO:0000256" key="3">
    <source>
        <dbReference type="ARBA" id="ARBA00008277"/>
    </source>
</evidence>
<keyword evidence="14" id="KW-0472">Membrane</keyword>
<dbReference type="PROSITE" id="PS50255">
    <property type="entry name" value="CYTOCHROME_B5_2"/>
    <property type="match status" value="1"/>
</dbReference>
<evidence type="ECO:0000256" key="15">
    <source>
        <dbReference type="ARBA" id="ARBA00023157"/>
    </source>
</evidence>
<keyword evidence="11" id="KW-0249">Electron transport</keyword>
<dbReference type="EMBL" id="JATAAI010000009">
    <property type="protein sequence ID" value="KAK1743293.1"/>
    <property type="molecule type" value="Genomic_DNA"/>
</dbReference>
<dbReference type="GO" id="GO:0046872">
    <property type="term" value="F:metal ion binding"/>
    <property type="evidence" value="ECO:0007669"/>
    <property type="project" value="UniProtKB-KW"/>
</dbReference>
<evidence type="ECO:0000256" key="12">
    <source>
        <dbReference type="ARBA" id="ARBA00023002"/>
    </source>
</evidence>
<dbReference type="GO" id="GO:0015035">
    <property type="term" value="F:protein-disulfide reductase activity"/>
    <property type="evidence" value="ECO:0007669"/>
    <property type="project" value="InterPro"/>
</dbReference>
<dbReference type="Proteomes" id="UP001224775">
    <property type="component" value="Unassembled WGS sequence"/>
</dbReference>
<accession>A0AAD9DF15</accession>
<dbReference type="PRINTS" id="PR00363">
    <property type="entry name" value="CYTOCHROMEB5"/>
</dbReference>
<dbReference type="GO" id="GO:0071949">
    <property type="term" value="F:FAD binding"/>
    <property type="evidence" value="ECO:0007669"/>
    <property type="project" value="InterPro"/>
</dbReference>
<dbReference type="InterPro" id="IPR003953">
    <property type="entry name" value="FAD-dep_OxRdtase_2_FAD-bd"/>
</dbReference>
<dbReference type="GO" id="GO:0016972">
    <property type="term" value="F:thiol oxidase activity"/>
    <property type="evidence" value="ECO:0007669"/>
    <property type="project" value="InterPro"/>
</dbReference>
<organism evidence="19 20">
    <name type="scientific">Skeletonema marinoi</name>
    <dbReference type="NCBI Taxonomy" id="267567"/>
    <lineage>
        <taxon>Eukaryota</taxon>
        <taxon>Sar</taxon>
        <taxon>Stramenopiles</taxon>
        <taxon>Ochrophyta</taxon>
        <taxon>Bacillariophyta</taxon>
        <taxon>Coscinodiscophyceae</taxon>
        <taxon>Thalassiosirophycidae</taxon>
        <taxon>Thalassiosirales</taxon>
        <taxon>Skeletonemataceae</taxon>
        <taxon>Skeletonema</taxon>
        <taxon>Skeletonema marinoi-dohrnii complex</taxon>
    </lineage>
</organism>
<dbReference type="PROSITE" id="PS00191">
    <property type="entry name" value="CYTOCHROME_B5_1"/>
    <property type="match status" value="1"/>
</dbReference>
<keyword evidence="13" id="KW-0408">Iron</keyword>
<evidence type="ECO:0000256" key="9">
    <source>
        <dbReference type="ARBA" id="ARBA00022824"/>
    </source>
</evidence>
<dbReference type="GO" id="GO:0020037">
    <property type="term" value="F:heme binding"/>
    <property type="evidence" value="ECO:0007669"/>
    <property type="project" value="InterPro"/>
</dbReference>
<keyword evidence="9" id="KW-0256">Endoplasmic reticulum</keyword>
<dbReference type="Gene3D" id="3.10.120.10">
    <property type="entry name" value="Cytochrome b5-like heme/steroid binding domain"/>
    <property type="match status" value="1"/>
</dbReference>
<dbReference type="Gene3D" id="3.50.50.60">
    <property type="entry name" value="FAD/NAD(P)-binding domain"/>
    <property type="match status" value="1"/>
</dbReference>
<dbReference type="SUPFAM" id="SSF55856">
    <property type="entry name" value="Cytochrome b5-like heme/steroid binding domain"/>
    <property type="match status" value="1"/>
</dbReference>
<evidence type="ECO:0000256" key="2">
    <source>
        <dbReference type="ARBA" id="ARBA00004367"/>
    </source>
</evidence>
<evidence type="ECO:0000256" key="13">
    <source>
        <dbReference type="ARBA" id="ARBA00023004"/>
    </source>
</evidence>
<dbReference type="SUPFAM" id="SSF51905">
    <property type="entry name" value="FAD/NAD(P)-binding domain"/>
    <property type="match status" value="1"/>
</dbReference>
<dbReference type="InterPro" id="IPR037192">
    <property type="entry name" value="ERO1-like_sf"/>
</dbReference>
<dbReference type="AlphaFoldDB" id="A0AAD9DF15"/>
<feature type="domain" description="Cytochrome b5 heme-binding" evidence="18">
    <location>
        <begin position="820"/>
        <end position="895"/>
    </location>
</feature>
<reference evidence="19" key="1">
    <citation type="submission" date="2023-06" db="EMBL/GenBank/DDBJ databases">
        <title>Survivors Of The Sea: Transcriptome response of Skeletonema marinoi to long-term dormancy.</title>
        <authorList>
            <person name="Pinder M.I.M."/>
            <person name="Kourtchenko O."/>
            <person name="Robertson E.K."/>
            <person name="Larsson T."/>
            <person name="Maumus F."/>
            <person name="Osuna-Cruz C.M."/>
            <person name="Vancaester E."/>
            <person name="Stenow R."/>
            <person name="Vandepoele K."/>
            <person name="Ploug H."/>
            <person name="Bruchert V."/>
            <person name="Godhe A."/>
            <person name="Topel M."/>
        </authorList>
    </citation>
    <scope>NUCLEOTIDE SEQUENCE</scope>
    <source>
        <strain evidence="19">R05AC</strain>
    </source>
</reference>
<dbReference type="InterPro" id="IPR018506">
    <property type="entry name" value="Cyt_B5_heme-BS"/>
</dbReference>
<protein>
    <submittedName>
        <fullName evidence="19">Fumarate reductase flavoprotein subunit</fullName>
        <ecNumber evidence="19">1.3.5.1</ecNumber>
    </submittedName>
</protein>
<dbReference type="SUPFAM" id="SSF56425">
    <property type="entry name" value="Succinate dehydrogenase/fumarate reductase flavoprotein, catalytic domain"/>
    <property type="match status" value="1"/>
</dbReference>
<dbReference type="InterPro" id="IPR036400">
    <property type="entry name" value="Cyt_B5-like_heme/steroid_sf"/>
</dbReference>
<dbReference type="GO" id="GO:0010181">
    <property type="term" value="F:FMN binding"/>
    <property type="evidence" value="ECO:0007669"/>
    <property type="project" value="InterPro"/>
</dbReference>
<comment type="cofactor">
    <cofactor evidence="1">
        <name>FAD</name>
        <dbReference type="ChEBI" id="CHEBI:57692"/>
    </cofactor>
</comment>
<evidence type="ECO:0000256" key="14">
    <source>
        <dbReference type="ARBA" id="ARBA00023136"/>
    </source>
</evidence>
<dbReference type="NCBIfam" id="TIGR01813">
    <property type="entry name" value="flavo_cyto_c"/>
    <property type="match status" value="1"/>
</dbReference>
<dbReference type="InterPro" id="IPR050315">
    <property type="entry name" value="FAD-oxidoreductase_2"/>
</dbReference>
<comment type="caution">
    <text evidence="19">The sequence shown here is derived from an EMBL/GenBank/DDBJ whole genome shotgun (WGS) entry which is preliminary data.</text>
</comment>
<evidence type="ECO:0000313" key="20">
    <source>
        <dbReference type="Proteomes" id="UP001224775"/>
    </source>
</evidence>
<dbReference type="SMART" id="SM01117">
    <property type="entry name" value="Cyt-b5"/>
    <property type="match status" value="1"/>
</dbReference>
<evidence type="ECO:0000256" key="11">
    <source>
        <dbReference type="ARBA" id="ARBA00022982"/>
    </source>
</evidence>
<evidence type="ECO:0000256" key="8">
    <source>
        <dbReference type="ARBA" id="ARBA00022729"/>
    </source>
</evidence>
<gene>
    <name evidence="19" type="ORF">QTG54_005914</name>
</gene>
<dbReference type="GO" id="GO:0005789">
    <property type="term" value="C:endoplasmic reticulum membrane"/>
    <property type="evidence" value="ECO:0007669"/>
    <property type="project" value="UniProtKB-SubCell"/>
</dbReference>
<dbReference type="Gene3D" id="3.90.700.10">
    <property type="entry name" value="Succinate dehydrogenase/fumarate reductase flavoprotein, catalytic domain"/>
    <property type="match status" value="1"/>
</dbReference>
<evidence type="ECO:0000256" key="4">
    <source>
        <dbReference type="ARBA" id="ARBA00022448"/>
    </source>
</evidence>
<keyword evidence="17" id="KW-0676">Redox-active center</keyword>